<dbReference type="HOGENOM" id="CLU_2610830_0_0_1"/>
<dbReference type="Gramene" id="EOX97704">
    <property type="protein sequence ID" value="EOX97704"/>
    <property type="gene ID" value="TCM_006648"/>
</dbReference>
<dbReference type="Proteomes" id="UP000026915">
    <property type="component" value="Chromosome 2"/>
</dbReference>
<gene>
    <name evidence="1" type="ORF">TCM_006648</name>
</gene>
<keyword evidence="2" id="KW-1185">Reference proteome</keyword>
<reference evidence="1 2" key="1">
    <citation type="journal article" date="2013" name="Genome Biol.">
        <title>The genome sequence of the most widely cultivated cacao type and its use to identify candidate genes regulating pod color.</title>
        <authorList>
            <person name="Motamayor J.C."/>
            <person name="Mockaitis K."/>
            <person name="Schmutz J."/>
            <person name="Haiminen N."/>
            <person name="Iii D.L."/>
            <person name="Cornejo O."/>
            <person name="Findley S.D."/>
            <person name="Zheng P."/>
            <person name="Utro F."/>
            <person name="Royaert S."/>
            <person name="Saski C."/>
            <person name="Jenkins J."/>
            <person name="Podicheti R."/>
            <person name="Zhao M."/>
            <person name="Scheffler B.E."/>
            <person name="Stack J.C."/>
            <person name="Feltus F.A."/>
            <person name="Mustiga G.M."/>
            <person name="Amores F."/>
            <person name="Phillips W."/>
            <person name="Marelli J.P."/>
            <person name="May G.D."/>
            <person name="Shapiro H."/>
            <person name="Ma J."/>
            <person name="Bustamante C.D."/>
            <person name="Schnell R.J."/>
            <person name="Main D."/>
            <person name="Gilbert D."/>
            <person name="Parida L."/>
            <person name="Kuhn D.N."/>
        </authorList>
    </citation>
    <scope>NUCLEOTIDE SEQUENCE [LARGE SCALE GENOMIC DNA]</scope>
    <source>
        <strain evidence="2">cv. Matina 1-6</strain>
    </source>
</reference>
<dbReference type="AlphaFoldDB" id="A0A061DY92"/>
<organism evidence="1 2">
    <name type="scientific">Theobroma cacao</name>
    <name type="common">Cacao</name>
    <name type="synonym">Cocoa</name>
    <dbReference type="NCBI Taxonomy" id="3641"/>
    <lineage>
        <taxon>Eukaryota</taxon>
        <taxon>Viridiplantae</taxon>
        <taxon>Streptophyta</taxon>
        <taxon>Embryophyta</taxon>
        <taxon>Tracheophyta</taxon>
        <taxon>Spermatophyta</taxon>
        <taxon>Magnoliopsida</taxon>
        <taxon>eudicotyledons</taxon>
        <taxon>Gunneridae</taxon>
        <taxon>Pentapetalae</taxon>
        <taxon>rosids</taxon>
        <taxon>malvids</taxon>
        <taxon>Malvales</taxon>
        <taxon>Malvaceae</taxon>
        <taxon>Byttnerioideae</taxon>
        <taxon>Theobroma</taxon>
    </lineage>
</organism>
<accession>A0A061DY92</accession>
<evidence type="ECO:0000313" key="2">
    <source>
        <dbReference type="Proteomes" id="UP000026915"/>
    </source>
</evidence>
<name>A0A061DY92_THECC</name>
<protein>
    <submittedName>
        <fullName evidence="1">Uncharacterized protein</fullName>
    </submittedName>
</protein>
<proteinExistence type="predicted"/>
<dbReference type="EMBL" id="CM001880">
    <property type="protein sequence ID" value="EOX97704.1"/>
    <property type="molecule type" value="Genomic_DNA"/>
</dbReference>
<dbReference type="InParanoid" id="A0A061DY92"/>
<sequence length="79" mass="9177">MNRRLIAKVALVYIEKKKHVLLTEKSLGMKQNLGRKIRWSHLGSHTHIPIFSISVFLKRVLCVKVKESPSPYVKNHSEE</sequence>
<evidence type="ECO:0000313" key="1">
    <source>
        <dbReference type="EMBL" id="EOX97704.1"/>
    </source>
</evidence>